<dbReference type="InterPro" id="IPR002347">
    <property type="entry name" value="SDR_fam"/>
</dbReference>
<protein>
    <submittedName>
        <fullName evidence="1">SDR family NAD(P)-dependent oxidoreductase</fullName>
    </submittedName>
</protein>
<dbReference type="InterPro" id="IPR036291">
    <property type="entry name" value="NAD(P)-bd_dom_sf"/>
</dbReference>
<comment type="caution">
    <text evidence="1">The sequence shown here is derived from an EMBL/GenBank/DDBJ whole genome shotgun (WGS) entry which is preliminary data.</text>
</comment>
<dbReference type="Proteomes" id="UP000625527">
    <property type="component" value="Unassembled WGS sequence"/>
</dbReference>
<dbReference type="RefSeq" id="WP_192865370.1">
    <property type="nucleotide sequence ID" value="NZ_JADAQT010000111.1"/>
</dbReference>
<dbReference type="EMBL" id="JADAQT010000111">
    <property type="protein sequence ID" value="MBE1878808.1"/>
    <property type="molecule type" value="Genomic_DNA"/>
</dbReference>
<gene>
    <name evidence="1" type="ORF">IHE71_24230</name>
</gene>
<dbReference type="PANTHER" id="PTHR43431">
    <property type="entry name" value="OXIDOREDUCTASE, SHORT CHAIN DEHYDROGENASE/REDUCTASE FAMILY (AFU_ORTHOLOGUE AFUA_5G14000)"/>
    <property type="match status" value="1"/>
</dbReference>
<dbReference type="Pfam" id="PF00106">
    <property type="entry name" value="adh_short"/>
    <property type="match status" value="1"/>
</dbReference>
<keyword evidence="2" id="KW-1185">Reference proteome</keyword>
<dbReference type="Gene3D" id="3.40.50.720">
    <property type="entry name" value="NAD(P)-binding Rossmann-like Domain"/>
    <property type="match status" value="1"/>
</dbReference>
<sequence>MPTITIVGAGSGLGLSIAKAFGDNGFSVALVSRTQEKLDALAAELDEAGIEAAGFAADVMDTSSIAAAFDRIKERFGAVDVLEYSPAPHTPVPGLSNPGPLEANRATIQPQIDYYLYGGIAATEQVLPTMIERDSGTILYTTGGTSQDPLAGPAEFTTTTIGSGALRSYALKLHQATEGTGVYVAHVPIFAWIGSGGPETQPDTIAKHYWTAHTTREGAEQPYAAL</sequence>
<evidence type="ECO:0000313" key="2">
    <source>
        <dbReference type="Proteomes" id="UP000625527"/>
    </source>
</evidence>
<accession>A0ABR9N563</accession>
<proteinExistence type="predicted"/>
<organism evidence="1 2">
    <name type="scientific">Myceligenerans pegani</name>
    <dbReference type="NCBI Taxonomy" id="2776917"/>
    <lineage>
        <taxon>Bacteria</taxon>
        <taxon>Bacillati</taxon>
        <taxon>Actinomycetota</taxon>
        <taxon>Actinomycetes</taxon>
        <taxon>Micrococcales</taxon>
        <taxon>Promicromonosporaceae</taxon>
        <taxon>Myceligenerans</taxon>
    </lineage>
</organism>
<dbReference type="SUPFAM" id="SSF51735">
    <property type="entry name" value="NAD(P)-binding Rossmann-fold domains"/>
    <property type="match status" value="1"/>
</dbReference>
<dbReference type="PANTHER" id="PTHR43431:SF7">
    <property type="entry name" value="OXIDOREDUCTASE, SHORT CHAIN DEHYDROGENASE_REDUCTASE FAMILY (AFU_ORTHOLOGUE AFUA_5G14000)"/>
    <property type="match status" value="1"/>
</dbReference>
<name>A0ABR9N563_9MICO</name>
<evidence type="ECO:0000313" key="1">
    <source>
        <dbReference type="EMBL" id="MBE1878808.1"/>
    </source>
</evidence>
<reference evidence="1 2" key="1">
    <citation type="submission" date="2020-10" db="EMBL/GenBank/DDBJ databases">
        <title>Myceligenerans pegani sp. nov., an endophytic actinomycete isolated from Peganum harmala L. in Xinjiang, China.</title>
        <authorList>
            <person name="Xin L."/>
        </authorList>
    </citation>
    <scope>NUCLEOTIDE SEQUENCE [LARGE SCALE GENOMIC DNA]</scope>
    <source>
        <strain evidence="1 2">TRM65318</strain>
    </source>
</reference>